<reference evidence="1" key="1">
    <citation type="submission" date="2013-07" db="EMBL/GenBank/DDBJ databases">
        <title>Midgut Transcriptome Profiling of Anoplphora glabripennis, a Lignocellulose Degrading, Wood-Boring Cerambycid.</title>
        <authorList>
            <person name="Scully E.D."/>
            <person name="Hoover K."/>
            <person name="Carlson J.E."/>
            <person name="Tien M."/>
            <person name="Geib S.M."/>
        </authorList>
    </citation>
    <scope>NUCLEOTIDE SEQUENCE</scope>
</reference>
<dbReference type="AlphaFoldDB" id="V5GXG5"/>
<proteinExistence type="predicted"/>
<dbReference type="EMBL" id="GALX01003448">
    <property type="protein sequence ID" value="JAB65018.1"/>
    <property type="molecule type" value="Transcribed_RNA"/>
</dbReference>
<name>V5GXG5_ANOGL</name>
<organism evidence="1">
    <name type="scientific">Anoplophora glabripennis</name>
    <name type="common">Asian longhorn beetle</name>
    <name type="synonym">Anoplophora nobilis</name>
    <dbReference type="NCBI Taxonomy" id="217634"/>
    <lineage>
        <taxon>Eukaryota</taxon>
        <taxon>Metazoa</taxon>
        <taxon>Ecdysozoa</taxon>
        <taxon>Arthropoda</taxon>
        <taxon>Hexapoda</taxon>
        <taxon>Insecta</taxon>
        <taxon>Pterygota</taxon>
        <taxon>Neoptera</taxon>
        <taxon>Endopterygota</taxon>
        <taxon>Coleoptera</taxon>
        <taxon>Polyphaga</taxon>
        <taxon>Cucujiformia</taxon>
        <taxon>Chrysomeloidea</taxon>
        <taxon>Cerambycidae</taxon>
        <taxon>Lamiinae</taxon>
        <taxon>Lamiini</taxon>
        <taxon>Anoplophora</taxon>
    </lineage>
</organism>
<protein>
    <recommendedName>
        <fullName evidence="2">Retrovirus-related Pol polyprotein</fullName>
    </recommendedName>
</protein>
<evidence type="ECO:0000313" key="1">
    <source>
        <dbReference type="EMBL" id="JAB65018.1"/>
    </source>
</evidence>
<evidence type="ECO:0008006" key="2">
    <source>
        <dbReference type="Google" id="ProtNLM"/>
    </source>
</evidence>
<accession>V5GXG5</accession>
<sequence length="197" mass="22856">MFLKSINEIKIRFLMLLTVQLPILMERKKKVSLCLKGNFPYVFTIADVTKPIIGADFLAKFGLLVDIKNKKLIDTETPLSIRGTVKNYQTIFPKIFTTENKYSKLIQQFSQLLTPPDFSTTVKHNVKHHIVTNGRLPFTTPRRLDYNKFKIAKLNLNKWLNSVYVDLHLLTLLHHYIWCLKKIQTIGDLVATINNLT</sequence>